<name>A0A0U2PBS4_9GAMM</name>
<dbReference type="PROSITE" id="PS50111">
    <property type="entry name" value="CHEMOTAXIS_TRANSDUC_2"/>
    <property type="match status" value="1"/>
</dbReference>
<proteinExistence type="inferred from homology"/>
<reference evidence="8 9" key="1">
    <citation type="submission" date="2015-12" db="EMBL/GenBank/DDBJ databases">
        <title>Complete genome sequence of Pseudoalteromonas rubra SCSIO 6842, harboring a conjugative plasmid.</title>
        <authorList>
            <person name="Li B."/>
            <person name="Wang X."/>
        </authorList>
    </citation>
    <scope>NUCLEOTIDE SEQUENCE [LARGE SCALE GENOMIC DNA]</scope>
    <source>
        <strain evidence="8 9">SCSIO 6842</strain>
    </source>
</reference>
<keyword evidence="2 4" id="KW-0807">Transducer</keyword>
<dbReference type="EMBL" id="CP013611">
    <property type="protein sequence ID" value="ALU44573.1"/>
    <property type="molecule type" value="Genomic_DNA"/>
</dbReference>
<dbReference type="AlphaFoldDB" id="A0A0U2PBS4"/>
<dbReference type="Gene3D" id="1.10.287.950">
    <property type="entry name" value="Methyl-accepting chemotaxis protein"/>
    <property type="match status" value="1"/>
</dbReference>
<dbReference type="KEGG" id="prr:AT705_17510"/>
<dbReference type="SMART" id="SM00304">
    <property type="entry name" value="HAMP"/>
    <property type="match status" value="1"/>
</dbReference>
<organism evidence="8 9">
    <name type="scientific">Pseudoalteromonas rubra</name>
    <dbReference type="NCBI Taxonomy" id="43658"/>
    <lineage>
        <taxon>Bacteria</taxon>
        <taxon>Pseudomonadati</taxon>
        <taxon>Pseudomonadota</taxon>
        <taxon>Gammaproteobacteria</taxon>
        <taxon>Alteromonadales</taxon>
        <taxon>Pseudoalteromonadaceae</taxon>
        <taxon>Pseudoalteromonas</taxon>
    </lineage>
</organism>
<evidence type="ECO:0000259" key="6">
    <source>
        <dbReference type="PROSITE" id="PS50111"/>
    </source>
</evidence>
<feature type="domain" description="Methyl-accepting transducer" evidence="6">
    <location>
        <begin position="267"/>
        <end position="503"/>
    </location>
</feature>
<keyword evidence="5" id="KW-0472">Membrane</keyword>
<dbReference type="InterPro" id="IPR004089">
    <property type="entry name" value="MCPsignal_dom"/>
</dbReference>
<dbReference type="GO" id="GO:0016020">
    <property type="term" value="C:membrane"/>
    <property type="evidence" value="ECO:0007669"/>
    <property type="project" value="UniProtKB-SubCell"/>
</dbReference>
<dbReference type="Pfam" id="PF00672">
    <property type="entry name" value="HAMP"/>
    <property type="match status" value="1"/>
</dbReference>
<keyword evidence="5" id="KW-0812">Transmembrane</keyword>
<evidence type="ECO:0000259" key="7">
    <source>
        <dbReference type="PROSITE" id="PS50885"/>
    </source>
</evidence>
<protein>
    <recommendedName>
        <fullName evidence="10">Chemotaxis protein</fullName>
    </recommendedName>
</protein>
<dbReference type="CDD" id="cd06225">
    <property type="entry name" value="HAMP"/>
    <property type="match status" value="1"/>
</dbReference>
<dbReference type="SMART" id="SM00283">
    <property type="entry name" value="MA"/>
    <property type="match status" value="1"/>
</dbReference>
<dbReference type="PROSITE" id="PS50885">
    <property type="entry name" value="HAMP"/>
    <property type="match status" value="1"/>
</dbReference>
<accession>A0A0U2PBS4</accession>
<evidence type="ECO:0000313" key="9">
    <source>
        <dbReference type="Proteomes" id="UP000069015"/>
    </source>
</evidence>
<dbReference type="GO" id="GO:0004888">
    <property type="term" value="F:transmembrane signaling receptor activity"/>
    <property type="evidence" value="ECO:0007669"/>
    <property type="project" value="InterPro"/>
</dbReference>
<feature type="domain" description="HAMP" evidence="7">
    <location>
        <begin position="210"/>
        <end position="262"/>
    </location>
</feature>
<dbReference type="GO" id="GO:0007165">
    <property type="term" value="P:signal transduction"/>
    <property type="evidence" value="ECO:0007669"/>
    <property type="project" value="UniProtKB-KW"/>
</dbReference>
<dbReference type="InterPro" id="IPR003660">
    <property type="entry name" value="HAMP_dom"/>
</dbReference>
<evidence type="ECO:0000256" key="4">
    <source>
        <dbReference type="PROSITE-ProRule" id="PRU00284"/>
    </source>
</evidence>
<dbReference type="Pfam" id="PF00015">
    <property type="entry name" value="MCPsignal"/>
    <property type="match status" value="1"/>
</dbReference>
<comment type="similarity">
    <text evidence="3">Belongs to the methyl-accepting chemotaxis (MCP) protein family.</text>
</comment>
<evidence type="ECO:0000256" key="3">
    <source>
        <dbReference type="ARBA" id="ARBA00029447"/>
    </source>
</evidence>
<gene>
    <name evidence="8" type="ORF">AT705_17510</name>
</gene>
<evidence type="ECO:0000256" key="5">
    <source>
        <dbReference type="SAM" id="Phobius"/>
    </source>
</evidence>
<dbReference type="InterPro" id="IPR004090">
    <property type="entry name" value="Chemotax_Me-accpt_rcpt"/>
</dbReference>
<dbReference type="Proteomes" id="UP000069015">
    <property type="component" value="Chromosome 1"/>
</dbReference>
<dbReference type="PANTHER" id="PTHR32089:SF112">
    <property type="entry name" value="LYSOZYME-LIKE PROTEIN-RELATED"/>
    <property type="match status" value="1"/>
</dbReference>
<sequence length="546" mass="59371">MKSSLKVKLLGPMSAMLAMFAIVVLAMLFTLHTLESQFVELKDKNIHAANQGRLALSLFKTQVQEWKNVLIRSKSVAERNKYWQRFLNSENEVKGVLESIAQSERHSTALKTLIAKIRKDYGDASQKYKAGYDIFLSSGLNIETADQHVKGIDRALSESLQDLVQKIDEGVDADFANLQTFSSRTSYTVSLISMLTAVVGVAFVLLYIQKVIVRPIGDLNEVLKAIAEGDYTKNISHNSNDEIGELVKSARYMQEKLSDSVGLINLVNHEVSTAFAQLSEISDEIGNSSVSQSKIVDSLNQATARLSTIAEQNKMDSQQAFDSFKSTSEATAQCAASLDLADRGMGELVGEMQAIAGNIEQLESRSSEIVNVLQVIQNIAEQTNLLALNAAIEAARAGEQGRGFAVVADEVRSLATRTQNSTLEIKDIIDGTLQSSQRAVSAIQSGLSKTTQTAQSVAQVSSVLSQTSTSFDSLITVTHSVDDNAVQQQDISQSIVEDVAQMLVISETLEKMAQSDEVSVAVNKASVDLQSLVERLSTNKSEVSLF</sequence>
<evidence type="ECO:0000313" key="8">
    <source>
        <dbReference type="EMBL" id="ALU44573.1"/>
    </source>
</evidence>
<evidence type="ECO:0000256" key="1">
    <source>
        <dbReference type="ARBA" id="ARBA00004370"/>
    </source>
</evidence>
<evidence type="ECO:0008006" key="10">
    <source>
        <dbReference type="Google" id="ProtNLM"/>
    </source>
</evidence>
<keyword evidence="5" id="KW-1133">Transmembrane helix</keyword>
<dbReference type="PANTHER" id="PTHR32089">
    <property type="entry name" value="METHYL-ACCEPTING CHEMOTAXIS PROTEIN MCPB"/>
    <property type="match status" value="1"/>
</dbReference>
<feature type="transmembrane region" description="Helical" evidence="5">
    <location>
        <begin position="187"/>
        <end position="208"/>
    </location>
</feature>
<dbReference type="Gene3D" id="6.10.340.10">
    <property type="match status" value="1"/>
</dbReference>
<dbReference type="SUPFAM" id="SSF58104">
    <property type="entry name" value="Methyl-accepting chemotaxis protein (MCP) signaling domain"/>
    <property type="match status" value="1"/>
</dbReference>
<dbReference type="RefSeq" id="WP_058797553.1">
    <property type="nucleotide sequence ID" value="NZ_CP013611.1"/>
</dbReference>
<dbReference type="PRINTS" id="PR00260">
    <property type="entry name" value="CHEMTRNSDUCR"/>
</dbReference>
<dbReference type="GO" id="GO:0006935">
    <property type="term" value="P:chemotaxis"/>
    <property type="evidence" value="ECO:0007669"/>
    <property type="project" value="InterPro"/>
</dbReference>
<comment type="subcellular location">
    <subcellularLocation>
        <location evidence="1">Membrane</location>
    </subcellularLocation>
</comment>
<evidence type="ECO:0000256" key="2">
    <source>
        <dbReference type="ARBA" id="ARBA00023224"/>
    </source>
</evidence>